<proteinExistence type="predicted"/>
<dbReference type="AlphaFoldDB" id="A0A9W7W369"/>
<feature type="compositionally biased region" description="Basic and acidic residues" evidence="1">
    <location>
        <begin position="110"/>
        <end position="121"/>
    </location>
</feature>
<dbReference type="EMBL" id="RIBY02001568">
    <property type="protein sequence ID" value="KAH9828426.1"/>
    <property type="molecule type" value="Genomic_DNA"/>
</dbReference>
<dbReference type="Proteomes" id="UP001138500">
    <property type="component" value="Unassembled WGS sequence"/>
</dbReference>
<feature type="region of interest" description="Disordered" evidence="1">
    <location>
        <begin position="110"/>
        <end position="130"/>
    </location>
</feature>
<sequence>MCHITTPYHPLCGHYGPRAFFNEVVRDVPGAQGMCIRARTQPGWSRGCADVVDMGVENLRGRCARCEGGNVMGEQVSGAVEVSVGEVGWVGRCLRKVDSAVALAEVGQEEEARGRRTRLDPESSSGLKGPLRALARRRSSASAFPAAPSVVVAPPRLCCGTLGRSG</sequence>
<keyword evidence="3" id="KW-1185">Reference proteome</keyword>
<dbReference type="OrthoDB" id="3649717at2759"/>
<name>A0A9W7W369_9PEZI</name>
<gene>
    <name evidence="2" type="ORF">Tdes44962_MAKER09309</name>
</gene>
<reference evidence="2 3" key="1">
    <citation type="journal article" date="2018" name="IMA Fungus">
        <title>IMA Genome-F 10: Nine draft genome sequences of Claviceps purpurea s.lat., including C. arundinis, C. humidiphila, and C. cf. spartinae, pseudomolecules for the pitch canker pathogen Fusarium circinatum, draft genome of Davidsoniella eucalypti, Grosmannia galeiformis, Quambalaria eucalypti, and Teratosphaeria destructans.</title>
        <authorList>
            <person name="Wingfield B.D."/>
            <person name="Liu M."/>
            <person name="Nguyen H.D."/>
            <person name="Lane F.A."/>
            <person name="Morgan S.W."/>
            <person name="De Vos L."/>
            <person name="Wilken P.M."/>
            <person name="Duong T.A."/>
            <person name="Aylward J."/>
            <person name="Coetzee M.P."/>
            <person name="Dadej K."/>
            <person name="De Beer Z.W."/>
            <person name="Findlay W."/>
            <person name="Havenga M."/>
            <person name="Kolarik M."/>
            <person name="Menzies J.G."/>
            <person name="Naidoo K."/>
            <person name="Pochopski O."/>
            <person name="Shoukouhi P."/>
            <person name="Santana Q.C."/>
            <person name="Seifert K.A."/>
            <person name="Soal N."/>
            <person name="Steenkamp E.T."/>
            <person name="Tatham C.T."/>
            <person name="van der Nest M.A."/>
            <person name="Wingfield M.J."/>
        </authorList>
    </citation>
    <scope>NUCLEOTIDE SEQUENCE [LARGE SCALE GENOMIC DNA]</scope>
    <source>
        <strain evidence="2">CMW44962</strain>
    </source>
</reference>
<evidence type="ECO:0000256" key="1">
    <source>
        <dbReference type="SAM" id="MobiDB-lite"/>
    </source>
</evidence>
<reference evidence="2 3" key="2">
    <citation type="journal article" date="2021" name="Curr. Genet.">
        <title>Genetic response to nitrogen starvation in the aggressive Eucalyptus foliar pathogen Teratosphaeria destructans.</title>
        <authorList>
            <person name="Havenga M."/>
            <person name="Wingfield B.D."/>
            <person name="Wingfield M.J."/>
            <person name="Dreyer L.L."/>
            <person name="Roets F."/>
            <person name="Aylward J."/>
        </authorList>
    </citation>
    <scope>NUCLEOTIDE SEQUENCE [LARGE SCALE GENOMIC DNA]</scope>
    <source>
        <strain evidence="2">CMW44962</strain>
    </source>
</reference>
<protein>
    <submittedName>
        <fullName evidence="2">Uncharacterized protein</fullName>
    </submittedName>
</protein>
<organism evidence="2 3">
    <name type="scientific">Teratosphaeria destructans</name>
    <dbReference type="NCBI Taxonomy" id="418781"/>
    <lineage>
        <taxon>Eukaryota</taxon>
        <taxon>Fungi</taxon>
        <taxon>Dikarya</taxon>
        <taxon>Ascomycota</taxon>
        <taxon>Pezizomycotina</taxon>
        <taxon>Dothideomycetes</taxon>
        <taxon>Dothideomycetidae</taxon>
        <taxon>Mycosphaerellales</taxon>
        <taxon>Teratosphaeriaceae</taxon>
        <taxon>Teratosphaeria</taxon>
    </lineage>
</organism>
<evidence type="ECO:0000313" key="3">
    <source>
        <dbReference type="Proteomes" id="UP001138500"/>
    </source>
</evidence>
<comment type="caution">
    <text evidence="2">The sequence shown here is derived from an EMBL/GenBank/DDBJ whole genome shotgun (WGS) entry which is preliminary data.</text>
</comment>
<accession>A0A9W7W369</accession>
<evidence type="ECO:0000313" key="2">
    <source>
        <dbReference type="EMBL" id="KAH9828426.1"/>
    </source>
</evidence>